<gene>
    <name evidence="1" type="ORF">METZ01_LOCUS202126</name>
</gene>
<dbReference type="PANTHER" id="PTHR43881">
    <property type="entry name" value="GAMMA-GLUTAMYLTRANSPEPTIDASE (AFU_ORTHOLOGUE AFUA_4G13580)"/>
    <property type="match status" value="1"/>
</dbReference>
<name>A0A382EG10_9ZZZZ</name>
<feature type="non-terminal residue" evidence="1">
    <location>
        <position position="216"/>
    </location>
</feature>
<sequence>MVATSQPLASMAGLRMLMNGGNAIDAAVATAAALNVVEPMSTGVGGDLFSLIWIAKEKRVVALNASGRAPSAAAIEDVIKAGHTGIPNTSAFAVSVPGTVNGWDTILREYGTMPLSEVLKPAIQYAEEGFPVSDIVAYQWQRDVEKLQLHPSGNELLLNGRAPNEGDVFFMPNLAKVLRGIAEAGPDAFYKGPVAEKIAAYIQELGGWMTTQDLAN</sequence>
<evidence type="ECO:0000313" key="1">
    <source>
        <dbReference type="EMBL" id="SVB49272.1"/>
    </source>
</evidence>
<dbReference type="Pfam" id="PF01019">
    <property type="entry name" value="G_glu_transpept"/>
    <property type="match status" value="1"/>
</dbReference>
<reference evidence="1" key="1">
    <citation type="submission" date="2018-05" db="EMBL/GenBank/DDBJ databases">
        <authorList>
            <person name="Lanie J.A."/>
            <person name="Ng W.-L."/>
            <person name="Kazmierczak K.M."/>
            <person name="Andrzejewski T.M."/>
            <person name="Davidsen T.M."/>
            <person name="Wayne K.J."/>
            <person name="Tettelin H."/>
            <person name="Glass J.I."/>
            <person name="Rusch D."/>
            <person name="Podicherti R."/>
            <person name="Tsui H.-C.T."/>
            <person name="Winkler M.E."/>
        </authorList>
    </citation>
    <scope>NUCLEOTIDE SEQUENCE</scope>
</reference>
<evidence type="ECO:0008006" key="2">
    <source>
        <dbReference type="Google" id="ProtNLM"/>
    </source>
</evidence>
<dbReference type="InterPro" id="IPR029055">
    <property type="entry name" value="Ntn_hydrolases_N"/>
</dbReference>
<dbReference type="PANTHER" id="PTHR43881:SF1">
    <property type="entry name" value="GAMMA-GLUTAMYLTRANSPEPTIDASE (AFU_ORTHOLOGUE AFUA_4G13580)"/>
    <property type="match status" value="1"/>
</dbReference>
<dbReference type="InterPro" id="IPR052896">
    <property type="entry name" value="GGT-like_enzyme"/>
</dbReference>
<proteinExistence type="predicted"/>
<dbReference type="SUPFAM" id="SSF56235">
    <property type="entry name" value="N-terminal nucleophile aminohydrolases (Ntn hydrolases)"/>
    <property type="match status" value="1"/>
</dbReference>
<organism evidence="1">
    <name type="scientific">marine metagenome</name>
    <dbReference type="NCBI Taxonomy" id="408172"/>
    <lineage>
        <taxon>unclassified sequences</taxon>
        <taxon>metagenomes</taxon>
        <taxon>ecological metagenomes</taxon>
    </lineage>
</organism>
<dbReference type="EMBL" id="UINC01044180">
    <property type="protein sequence ID" value="SVB49272.1"/>
    <property type="molecule type" value="Genomic_DNA"/>
</dbReference>
<feature type="non-terminal residue" evidence="1">
    <location>
        <position position="1"/>
    </location>
</feature>
<accession>A0A382EG10</accession>
<protein>
    <recommendedName>
        <fullName evidence="2">Gamma-glutamyltransferase</fullName>
    </recommendedName>
</protein>
<dbReference type="AlphaFoldDB" id="A0A382EG10"/>
<dbReference type="PRINTS" id="PR01210">
    <property type="entry name" value="GGTRANSPTASE"/>
</dbReference>